<dbReference type="Pfam" id="PF09945">
    <property type="entry name" value="DUF2177"/>
    <property type="match status" value="1"/>
</dbReference>
<feature type="transmembrane region" description="Helical" evidence="1">
    <location>
        <begin position="111"/>
        <end position="132"/>
    </location>
</feature>
<feature type="transmembrane region" description="Helical" evidence="1">
    <location>
        <begin position="73"/>
        <end position="91"/>
    </location>
</feature>
<keyword evidence="1" id="KW-0472">Membrane</keyword>
<dbReference type="InterPro" id="IPR018687">
    <property type="entry name" value="DUF2177_membr"/>
</dbReference>
<evidence type="ECO:0000256" key="1">
    <source>
        <dbReference type="SAM" id="Phobius"/>
    </source>
</evidence>
<organism evidence="2 3">
    <name type="scientific">Pelagovum pacificum</name>
    <dbReference type="NCBI Taxonomy" id="2588711"/>
    <lineage>
        <taxon>Bacteria</taxon>
        <taxon>Pseudomonadati</taxon>
        <taxon>Pseudomonadota</taxon>
        <taxon>Alphaproteobacteria</taxon>
        <taxon>Rhodobacterales</taxon>
        <taxon>Paracoccaceae</taxon>
        <taxon>Pelagovum</taxon>
    </lineage>
</organism>
<dbReference type="OrthoDB" id="166547at2"/>
<gene>
    <name evidence="2" type="ORF">FHY64_02670</name>
</gene>
<sequence length="133" mass="14608">MSLALLYVATALIFLIADGAMLSGVMRPLFEQHLGSELRENIRMAPAIIFYMAYVGILIWFVSWPALQNNTSLVTVAFNAALLGFFAYGTYEFTSFAVMSRWHWTMVATDLAWGTVLTAGSAVLGVTTTRALT</sequence>
<accession>A0A5C5GE12</accession>
<dbReference type="Proteomes" id="UP000314011">
    <property type="component" value="Unassembled WGS sequence"/>
</dbReference>
<evidence type="ECO:0000313" key="2">
    <source>
        <dbReference type="EMBL" id="TNY32219.1"/>
    </source>
</evidence>
<proteinExistence type="predicted"/>
<dbReference type="RefSeq" id="WP_140192899.1">
    <property type="nucleotide sequence ID" value="NZ_CP065915.1"/>
</dbReference>
<protein>
    <submittedName>
        <fullName evidence="2">DUF2177 family protein</fullName>
    </submittedName>
</protein>
<reference evidence="2 3" key="1">
    <citation type="submission" date="2019-06" db="EMBL/GenBank/DDBJ databases">
        <title>Genome of new Rhodobacteraceae sp. SM1903.</title>
        <authorList>
            <person name="Ren X."/>
        </authorList>
    </citation>
    <scope>NUCLEOTIDE SEQUENCE [LARGE SCALE GENOMIC DNA]</scope>
    <source>
        <strain evidence="2 3">SM1903</strain>
    </source>
</reference>
<keyword evidence="3" id="KW-1185">Reference proteome</keyword>
<feature type="transmembrane region" description="Helical" evidence="1">
    <location>
        <begin position="43"/>
        <end position="61"/>
    </location>
</feature>
<keyword evidence="1" id="KW-0812">Transmembrane</keyword>
<dbReference type="AlphaFoldDB" id="A0A5C5GE12"/>
<name>A0A5C5GE12_9RHOB</name>
<comment type="caution">
    <text evidence="2">The sequence shown here is derived from an EMBL/GenBank/DDBJ whole genome shotgun (WGS) entry which is preliminary data.</text>
</comment>
<keyword evidence="1" id="KW-1133">Transmembrane helix</keyword>
<evidence type="ECO:0000313" key="3">
    <source>
        <dbReference type="Proteomes" id="UP000314011"/>
    </source>
</evidence>
<dbReference type="EMBL" id="VFFF01000001">
    <property type="protein sequence ID" value="TNY32219.1"/>
    <property type="molecule type" value="Genomic_DNA"/>
</dbReference>